<dbReference type="KEGG" id="vg:77951604"/>
<accession>A0A7S9SUU7</accession>
<protein>
    <submittedName>
        <fullName evidence="1">Uncharacterized protein</fullName>
    </submittedName>
</protein>
<proteinExistence type="predicted"/>
<evidence type="ECO:0000313" key="2">
    <source>
        <dbReference type="Proteomes" id="UP000594422"/>
    </source>
</evidence>
<evidence type="ECO:0000313" key="1">
    <source>
        <dbReference type="EMBL" id="QPI18494.1"/>
    </source>
</evidence>
<name>A0A7S9SUU7_9CAUD</name>
<keyword evidence="2" id="KW-1185">Reference proteome</keyword>
<dbReference type="GeneID" id="77951604"/>
<dbReference type="Proteomes" id="UP000594422">
    <property type="component" value="Segment"/>
</dbReference>
<reference evidence="1 2" key="1">
    <citation type="submission" date="2020-10" db="EMBL/GenBank/DDBJ databases">
        <title>Novel bacteriophages targeting Providencia spp. as potential agents for phage therapy.</title>
        <authorList>
            <person name="Rakov C."/>
            <person name="Alkalay-Oren S."/>
            <person name="Coppenhagen-Glazer S."/>
            <person name="Hazan R."/>
        </authorList>
    </citation>
    <scope>NUCLEOTIDE SEQUENCE [LARGE SCALE GENOMIC DNA]</scope>
</reference>
<sequence>MKPKYYGKAKNINVVKRVPFAWRSWAIVSAIKVCRDGIAFYSRMVAGNVFPEINHYFRVNITQLEIQQCRLLNKFEGMLSHTPKVGSVSVQRVADNIYKLVRIDHIDPELRVGSFTVVHVGTKEECEYARDMFYGN</sequence>
<dbReference type="EMBL" id="MW057861">
    <property type="protein sequence ID" value="QPI18494.1"/>
    <property type="molecule type" value="Genomic_DNA"/>
</dbReference>
<dbReference type="RefSeq" id="YP_010675281.1">
    <property type="nucleotide sequence ID" value="NC_071001.1"/>
</dbReference>
<organism evidence="1 2">
    <name type="scientific">Providencia phage PSTCR7</name>
    <dbReference type="NCBI Taxonomy" id="2783549"/>
    <lineage>
        <taxon>Viruses</taxon>
        <taxon>Duplodnaviria</taxon>
        <taxon>Heunggongvirae</taxon>
        <taxon>Uroviricota</taxon>
        <taxon>Caudoviricetes</taxon>
        <taxon>Craquatrovirus</taxon>
        <taxon>Craquatrovirus PSTCR7</taxon>
    </lineage>
</organism>